<reference evidence="4 5" key="1">
    <citation type="submission" date="2019-02" db="EMBL/GenBank/DDBJ databases">
        <title>Marinobacter halodurans sp. nov., a marine bacterium isolated from sea tidal flat.</title>
        <authorList>
            <person name="Yoo Y."/>
            <person name="Lee D.W."/>
            <person name="Kim B.S."/>
            <person name="Kim J.-J."/>
        </authorList>
    </citation>
    <scope>NUCLEOTIDE SEQUENCE [LARGE SCALE GENOMIC DNA]</scope>
    <source>
        <strain evidence="4 5">YJ-S3-2</strain>
    </source>
</reference>
<evidence type="ECO:0000313" key="5">
    <source>
        <dbReference type="Proteomes" id="UP000313645"/>
    </source>
</evidence>
<dbReference type="SUPFAM" id="SSF55781">
    <property type="entry name" value="GAF domain-like"/>
    <property type="match status" value="1"/>
</dbReference>
<dbReference type="InterPro" id="IPR003660">
    <property type="entry name" value="HAMP_dom"/>
</dbReference>
<dbReference type="SMART" id="SM00471">
    <property type="entry name" value="HDc"/>
    <property type="match status" value="1"/>
</dbReference>
<evidence type="ECO:0000259" key="3">
    <source>
        <dbReference type="PROSITE" id="PS51832"/>
    </source>
</evidence>
<dbReference type="PROSITE" id="PS51832">
    <property type="entry name" value="HD_GYP"/>
    <property type="match status" value="1"/>
</dbReference>
<protein>
    <submittedName>
        <fullName evidence="4">HAMP domain-containing protein</fullName>
    </submittedName>
</protein>
<evidence type="ECO:0000259" key="2">
    <source>
        <dbReference type="PROSITE" id="PS50885"/>
    </source>
</evidence>
<dbReference type="Gene3D" id="3.30.450.20">
    <property type="entry name" value="PAS domain"/>
    <property type="match status" value="2"/>
</dbReference>
<evidence type="ECO:0000313" key="4">
    <source>
        <dbReference type="EMBL" id="TBW57996.1"/>
    </source>
</evidence>
<dbReference type="InterPro" id="IPR037522">
    <property type="entry name" value="HD_GYP_dom"/>
</dbReference>
<dbReference type="InterPro" id="IPR029016">
    <property type="entry name" value="GAF-like_dom_sf"/>
</dbReference>
<accession>A0ABY1ZSM1</accession>
<proteinExistence type="predicted"/>
<feature type="domain" description="HAMP" evidence="2">
    <location>
        <begin position="344"/>
        <end position="397"/>
    </location>
</feature>
<dbReference type="PANTHER" id="PTHR43155">
    <property type="entry name" value="CYCLIC DI-GMP PHOSPHODIESTERASE PA4108-RELATED"/>
    <property type="match status" value="1"/>
</dbReference>
<keyword evidence="1" id="KW-1133">Transmembrane helix</keyword>
<sequence>MLVLTVALIYQAHRGMESAKLAATSDSAEELVQAVNDRIHAITTPPMTALMVLRDSALTTARTLHERLGRLSVLADVLRVNPIVDAIYVGYPDGDFFLLRRVPEDRGKLPAQTPETTRYILQTVSVDAGGRRTADLRYYNDRLRLLDQRANPDQDYDPRTRGWYQQALTAGGMTLTRPYMFYTTRAVGMTLAQAAPNGDAVVGIDVTVSALSHQLEDLKLTPHTEIAIVDQKGQVVAYPDHDRMIAGSQEAPDLAQLSDLAVPALDRVQAMPVSTQARQFTSHGSQWFGISADLRSIHTAGLRMLIAIPADELMADVWQLVRDQLLIALIIVLILLAVGALLGRQLGRPLQRLANEVEALARFRFDTPISSGSRIREAHKLGSALTDMSGTIRSFQSISLTLNRARDLSGLLHGILNELISILNEKHGRIFLYREPTHELEMAAAVGPTEWQRIDNILPEQTDHDIIRTLRHTVTDHAVYAVLRNREQALVGVLMIDLDDVHFEAMDEHLIRFVHEIAGSAAVAIETRQLIESQQSLIEGVIRLIADAIDAKSPYTSGHCERVPQLAKMLVDQAERSDDPTFAGFSMNERERYEFHIGAWLHDCGKITSPEYVVDKATKLETLYNRIHEIRTRFEVLYRDAEIRYLDARIASEDEAEARRQRDATQAALQEEFAFIAQCNQGGEFMADADIARLDHIGDRRWQRYFSDRLGLSHDEALRFEGRPEPTLPTEEKLLDDKPEHQLPWAEGRRPPVTRDDPRNRWGFDMVLPDVAYDYGERYNLSIRRGTLTPEERFKINEHIVQTIIMLDALPLPDRLARVPRFAGTHHEKMNGTGYPRRLTGDELSIPEKAMSIADIFEALTAVDRPYKEGKTLTQSLDILHRMALEGHVDPEMFNLFLRSGVYLDYARRFLAPQQIDEVDIDRYLVGEKA</sequence>
<comment type="caution">
    <text evidence="4">The sequence shown here is derived from an EMBL/GenBank/DDBJ whole genome shotgun (WGS) entry which is preliminary data.</text>
</comment>
<dbReference type="Proteomes" id="UP000313645">
    <property type="component" value="Unassembled WGS sequence"/>
</dbReference>
<dbReference type="PANTHER" id="PTHR43155:SF2">
    <property type="entry name" value="CYCLIC DI-GMP PHOSPHODIESTERASE PA4108"/>
    <property type="match status" value="1"/>
</dbReference>
<dbReference type="SUPFAM" id="SSF109604">
    <property type="entry name" value="HD-domain/PDEase-like"/>
    <property type="match status" value="2"/>
</dbReference>
<evidence type="ECO:0000256" key="1">
    <source>
        <dbReference type="SAM" id="Phobius"/>
    </source>
</evidence>
<dbReference type="Pfam" id="PF13487">
    <property type="entry name" value="HD_5"/>
    <property type="match status" value="1"/>
</dbReference>
<name>A0ABY1ZSM1_9GAMM</name>
<feature type="domain" description="HD-GYP" evidence="3">
    <location>
        <begin position="710"/>
        <end position="913"/>
    </location>
</feature>
<dbReference type="Gene3D" id="1.10.3210.10">
    <property type="entry name" value="Hypothetical protein af1432"/>
    <property type="match status" value="2"/>
</dbReference>
<keyword evidence="1" id="KW-0472">Membrane</keyword>
<dbReference type="EMBL" id="SJDL01000006">
    <property type="protein sequence ID" value="TBW57996.1"/>
    <property type="molecule type" value="Genomic_DNA"/>
</dbReference>
<keyword evidence="5" id="KW-1185">Reference proteome</keyword>
<dbReference type="Gene3D" id="3.30.450.40">
    <property type="match status" value="1"/>
</dbReference>
<gene>
    <name evidence="4" type="ORF">EZI54_05795</name>
</gene>
<dbReference type="CDD" id="cd00077">
    <property type="entry name" value="HDc"/>
    <property type="match status" value="1"/>
</dbReference>
<keyword evidence="1" id="KW-0812">Transmembrane</keyword>
<dbReference type="Gene3D" id="6.10.340.10">
    <property type="match status" value="1"/>
</dbReference>
<dbReference type="PROSITE" id="PS50885">
    <property type="entry name" value="HAMP"/>
    <property type="match status" value="1"/>
</dbReference>
<dbReference type="InterPro" id="IPR003607">
    <property type="entry name" value="HD/PDEase_dom"/>
</dbReference>
<feature type="transmembrane region" description="Helical" evidence="1">
    <location>
        <begin position="325"/>
        <end position="343"/>
    </location>
</feature>
<organism evidence="4 5">
    <name type="scientific">Marinobacter halodurans</name>
    <dbReference type="NCBI Taxonomy" id="2528979"/>
    <lineage>
        <taxon>Bacteria</taxon>
        <taxon>Pseudomonadati</taxon>
        <taxon>Pseudomonadota</taxon>
        <taxon>Gammaproteobacteria</taxon>
        <taxon>Pseudomonadales</taxon>
        <taxon>Marinobacteraceae</taxon>
        <taxon>Marinobacter</taxon>
    </lineage>
</organism>